<name>A0A0V1JHC5_TRIPS</name>
<dbReference type="Proteomes" id="UP000054826">
    <property type="component" value="Unassembled WGS sequence"/>
</dbReference>
<protein>
    <submittedName>
        <fullName evidence="2">Uncharacterized protein</fullName>
    </submittedName>
</protein>
<dbReference type="EMBL" id="JYDS01000445">
    <property type="protein sequence ID" value="KRZ06200.1"/>
    <property type="molecule type" value="Genomic_DNA"/>
</dbReference>
<reference evidence="3 4" key="1">
    <citation type="submission" date="2015-01" db="EMBL/GenBank/DDBJ databases">
        <title>Evolution of Trichinella species and genotypes.</title>
        <authorList>
            <person name="Korhonen P.K."/>
            <person name="Edoardo P."/>
            <person name="Giuseppe L.R."/>
            <person name="Gasser R.B."/>
        </authorList>
    </citation>
    <scope>NUCLEOTIDE SEQUENCE [LARGE SCALE GENOMIC DNA]</scope>
    <source>
        <strain evidence="2">ISS176</strain>
        <strain evidence="1">ISS588</strain>
    </source>
</reference>
<comment type="caution">
    <text evidence="2">The sequence shown here is derived from an EMBL/GenBank/DDBJ whole genome shotgun (WGS) entry which is preliminary data.</text>
</comment>
<dbReference type="EMBL" id="JYDV01000098">
    <property type="protein sequence ID" value="KRZ34412.1"/>
    <property type="molecule type" value="Genomic_DNA"/>
</dbReference>
<evidence type="ECO:0000313" key="1">
    <source>
        <dbReference type="EMBL" id="KRZ06200.1"/>
    </source>
</evidence>
<proteinExistence type="predicted"/>
<accession>A0A0V1JHC5</accession>
<evidence type="ECO:0000313" key="2">
    <source>
        <dbReference type="EMBL" id="KRZ34412.1"/>
    </source>
</evidence>
<sequence>MDVTNLRCWAGKRLYYGPSGDHSSSVDMVSQRASDMFGLSNNPFRRPPSFHAVFGYLVSEI</sequence>
<organism evidence="2 4">
    <name type="scientific">Trichinella pseudospiralis</name>
    <name type="common">Parasitic roundworm</name>
    <dbReference type="NCBI Taxonomy" id="6337"/>
    <lineage>
        <taxon>Eukaryota</taxon>
        <taxon>Metazoa</taxon>
        <taxon>Ecdysozoa</taxon>
        <taxon>Nematoda</taxon>
        <taxon>Enoplea</taxon>
        <taxon>Dorylaimia</taxon>
        <taxon>Trichinellida</taxon>
        <taxon>Trichinellidae</taxon>
        <taxon>Trichinella</taxon>
    </lineage>
</organism>
<evidence type="ECO:0000313" key="4">
    <source>
        <dbReference type="Proteomes" id="UP000054826"/>
    </source>
</evidence>
<gene>
    <name evidence="1" type="ORF">T4B_3104</name>
    <name evidence="2" type="ORF">T4C_7841</name>
</gene>
<evidence type="ECO:0000313" key="3">
    <source>
        <dbReference type="Proteomes" id="UP000054805"/>
    </source>
</evidence>
<keyword evidence="3" id="KW-1185">Reference proteome</keyword>
<dbReference type="Proteomes" id="UP000054805">
    <property type="component" value="Unassembled WGS sequence"/>
</dbReference>
<dbReference type="AlphaFoldDB" id="A0A0V1JHC5"/>